<proteinExistence type="predicted"/>
<accession>A0A6H9WQL9</accession>
<dbReference type="EMBL" id="WBJY01000002">
    <property type="protein sequence ID" value="KAB1648345.1"/>
    <property type="molecule type" value="Genomic_DNA"/>
</dbReference>
<keyword evidence="2" id="KW-0812">Transmembrane</keyword>
<organism evidence="3 4">
    <name type="scientific">Pseudoclavibacter endophyticus</name>
    <dbReference type="NCBI Taxonomy" id="1778590"/>
    <lineage>
        <taxon>Bacteria</taxon>
        <taxon>Bacillati</taxon>
        <taxon>Actinomycetota</taxon>
        <taxon>Actinomycetes</taxon>
        <taxon>Micrococcales</taxon>
        <taxon>Microbacteriaceae</taxon>
        <taxon>Pseudoclavibacter</taxon>
    </lineage>
</organism>
<gene>
    <name evidence="3" type="ORF">F8O04_11660</name>
</gene>
<evidence type="ECO:0000256" key="2">
    <source>
        <dbReference type="SAM" id="Phobius"/>
    </source>
</evidence>
<dbReference type="Proteomes" id="UP000431744">
    <property type="component" value="Unassembled WGS sequence"/>
</dbReference>
<evidence type="ECO:0000313" key="3">
    <source>
        <dbReference type="EMBL" id="KAB1648345.1"/>
    </source>
</evidence>
<reference evidence="3 4" key="1">
    <citation type="submission" date="2019-09" db="EMBL/GenBank/DDBJ databases">
        <title>Phylogeny of genus Pseudoclavibacter and closely related genus.</title>
        <authorList>
            <person name="Li Y."/>
        </authorList>
    </citation>
    <scope>NUCLEOTIDE SEQUENCE [LARGE SCALE GENOMIC DNA]</scope>
    <source>
        <strain evidence="3 4">EGI 60007</strain>
    </source>
</reference>
<dbReference type="RefSeq" id="WP_158029540.1">
    <property type="nucleotide sequence ID" value="NZ_BMHG01000001.1"/>
</dbReference>
<evidence type="ECO:0000256" key="1">
    <source>
        <dbReference type="SAM" id="MobiDB-lite"/>
    </source>
</evidence>
<dbReference type="AlphaFoldDB" id="A0A6H9WQL9"/>
<feature type="transmembrane region" description="Helical" evidence="2">
    <location>
        <begin position="160"/>
        <end position="182"/>
    </location>
</feature>
<protein>
    <submittedName>
        <fullName evidence="3">Uncharacterized protein</fullName>
    </submittedName>
</protein>
<feature type="transmembrane region" description="Helical" evidence="2">
    <location>
        <begin position="50"/>
        <end position="68"/>
    </location>
</feature>
<feature type="transmembrane region" description="Helical" evidence="2">
    <location>
        <begin position="101"/>
        <end position="123"/>
    </location>
</feature>
<keyword evidence="2" id="KW-1133">Transmembrane helix</keyword>
<comment type="caution">
    <text evidence="3">The sequence shown here is derived from an EMBL/GenBank/DDBJ whole genome shotgun (WGS) entry which is preliminary data.</text>
</comment>
<keyword evidence="2" id="KW-0472">Membrane</keyword>
<sequence length="204" mass="21058">MSAASSVVHQGPGAARTRPTPPARPAMSLETPAPVVRDVPRTRVISFARLAWFASFGLGTAAILFAAFSSGERIAALESAVTGLAPDESTGTVSALAAITFWPALGLLALVTIVESIVVAVILRGRGGPRWALLPIVVVAHVGAILLADAFVVVNEAGMPLLGLFILQWVVMAAGTAVSLLPDAGDWFREKREARSAPSAVGSE</sequence>
<evidence type="ECO:0000313" key="4">
    <source>
        <dbReference type="Proteomes" id="UP000431744"/>
    </source>
</evidence>
<keyword evidence="4" id="KW-1185">Reference proteome</keyword>
<feature type="region of interest" description="Disordered" evidence="1">
    <location>
        <begin position="1"/>
        <end position="29"/>
    </location>
</feature>
<name>A0A6H9WQL9_9MICO</name>
<feature type="transmembrane region" description="Helical" evidence="2">
    <location>
        <begin position="132"/>
        <end position="154"/>
    </location>
</feature>